<evidence type="ECO:0000256" key="2">
    <source>
        <dbReference type="SAM" id="MobiDB-lite"/>
    </source>
</evidence>
<sequence length="423" mass="47121">MYAKVPAAEADRHGPILQTDGTYIISRFRVCNAKNVYKSIDNPFMLELTCHTKISVATEPITEPKYVYRLTPFEELPDYINDTKNFHDVLGIITEINEPQWTTFTNQPNPTLRRDIKIKSKTGQEMRLALWGSKATQVTLPSDLMSTDKPTVILLTGCLIKNYFSEPYISGYAACHWYINPAIPEATALIATVQGQSLRIKQLGIPIAEQAQPEPQPLPDLLTLKEMQDMDPYDFPATAGGIHHAIYAKNPANQMALPISASNATAASTHTNTHRYKLPFIASDGTEESEMIAFAGIAHRIVGKPVETIMRSARNRDNIPADIAAIVSSKYTFSVTMSEESFRKEKNHISTVCGPSEDRTAKRRLQLTDTSIEQDESYSYLDSQVEMEKESETASNLDSNPPQGTPPLPAKTRTSKTTKNPRK</sequence>
<dbReference type="Gene3D" id="2.40.50.140">
    <property type="entry name" value="Nucleic acid-binding proteins"/>
    <property type="match status" value="2"/>
</dbReference>
<dbReference type="GO" id="GO:0003677">
    <property type="term" value="F:DNA binding"/>
    <property type="evidence" value="ECO:0007669"/>
    <property type="project" value="UniProtKB-KW"/>
</dbReference>
<proteinExistence type="predicted"/>
<organism evidence="4 5">
    <name type="scientific">Panicum miliaceum</name>
    <name type="common">Proso millet</name>
    <name type="synonym">Broomcorn millet</name>
    <dbReference type="NCBI Taxonomy" id="4540"/>
    <lineage>
        <taxon>Eukaryota</taxon>
        <taxon>Viridiplantae</taxon>
        <taxon>Streptophyta</taxon>
        <taxon>Embryophyta</taxon>
        <taxon>Tracheophyta</taxon>
        <taxon>Spermatophyta</taxon>
        <taxon>Magnoliopsida</taxon>
        <taxon>Liliopsida</taxon>
        <taxon>Poales</taxon>
        <taxon>Poaceae</taxon>
        <taxon>PACMAD clade</taxon>
        <taxon>Panicoideae</taxon>
        <taxon>Panicodae</taxon>
        <taxon>Paniceae</taxon>
        <taxon>Panicinae</taxon>
        <taxon>Panicum</taxon>
        <taxon>Panicum sect. Panicum</taxon>
    </lineage>
</organism>
<evidence type="ECO:0000313" key="5">
    <source>
        <dbReference type="Proteomes" id="UP000275267"/>
    </source>
</evidence>
<dbReference type="EMBL" id="PQIB02000018">
    <property type="protein sequence ID" value="RLM56191.1"/>
    <property type="molecule type" value="Genomic_DNA"/>
</dbReference>
<reference evidence="5" key="1">
    <citation type="journal article" date="2019" name="Nat. Commun.">
        <title>The genome of broomcorn millet.</title>
        <authorList>
            <person name="Zou C."/>
            <person name="Miki D."/>
            <person name="Li D."/>
            <person name="Tang Q."/>
            <person name="Xiao L."/>
            <person name="Rajput S."/>
            <person name="Deng P."/>
            <person name="Jia W."/>
            <person name="Huang R."/>
            <person name="Zhang M."/>
            <person name="Sun Y."/>
            <person name="Hu J."/>
            <person name="Fu X."/>
            <person name="Schnable P.S."/>
            <person name="Li F."/>
            <person name="Zhang H."/>
            <person name="Feng B."/>
            <person name="Zhu X."/>
            <person name="Liu R."/>
            <person name="Schnable J.C."/>
            <person name="Zhu J.-K."/>
            <person name="Zhang H."/>
        </authorList>
    </citation>
    <scope>NUCLEOTIDE SEQUENCE [LARGE SCALE GENOMIC DNA]</scope>
</reference>
<feature type="region of interest" description="Disordered" evidence="2">
    <location>
        <begin position="373"/>
        <end position="423"/>
    </location>
</feature>
<feature type="domain" description="Replication protein A OB" evidence="3">
    <location>
        <begin position="84"/>
        <end position="163"/>
    </location>
</feature>
<dbReference type="PANTHER" id="PTHR47165:SF4">
    <property type="entry name" value="OS03G0429900 PROTEIN"/>
    <property type="match status" value="1"/>
</dbReference>
<dbReference type="InterPro" id="IPR012340">
    <property type="entry name" value="NA-bd_OB-fold"/>
</dbReference>
<dbReference type="CDD" id="cd04481">
    <property type="entry name" value="RPA1_DBD_B_like"/>
    <property type="match status" value="1"/>
</dbReference>
<evidence type="ECO:0000256" key="1">
    <source>
        <dbReference type="ARBA" id="ARBA00023125"/>
    </source>
</evidence>
<feature type="compositionally biased region" description="Polar residues" evidence="2">
    <location>
        <begin position="393"/>
        <end position="402"/>
    </location>
</feature>
<gene>
    <name evidence="4" type="ORF">C2845_PM10G11020</name>
</gene>
<dbReference type="OrthoDB" id="692138at2759"/>
<evidence type="ECO:0000313" key="4">
    <source>
        <dbReference type="EMBL" id="RLM56191.1"/>
    </source>
</evidence>
<keyword evidence="1" id="KW-0238">DNA-binding</keyword>
<dbReference type="InterPro" id="IPR031657">
    <property type="entry name" value="REPA_OB_2"/>
</dbReference>
<feature type="compositionally biased region" description="Basic residues" evidence="2">
    <location>
        <begin position="413"/>
        <end position="423"/>
    </location>
</feature>
<dbReference type="Pfam" id="PF16900">
    <property type="entry name" value="REPA_OB_2"/>
    <property type="match status" value="1"/>
</dbReference>
<dbReference type="AlphaFoldDB" id="A0A3L6PIP0"/>
<evidence type="ECO:0000259" key="3">
    <source>
        <dbReference type="Pfam" id="PF16900"/>
    </source>
</evidence>
<accession>A0A3L6PIP0</accession>
<name>A0A3L6PIP0_PANMI</name>
<dbReference type="Proteomes" id="UP000275267">
    <property type="component" value="Unassembled WGS sequence"/>
</dbReference>
<protein>
    <submittedName>
        <fullName evidence="4">Replication protein A 70 kDa DNA-binding subunit-like</fullName>
    </submittedName>
</protein>
<comment type="caution">
    <text evidence="4">The sequence shown here is derived from an EMBL/GenBank/DDBJ whole genome shotgun (WGS) entry which is preliminary data.</text>
</comment>
<dbReference type="PANTHER" id="PTHR47165">
    <property type="entry name" value="OS03G0429900 PROTEIN"/>
    <property type="match status" value="1"/>
</dbReference>
<dbReference type="SUPFAM" id="SSF50249">
    <property type="entry name" value="Nucleic acid-binding proteins"/>
    <property type="match status" value="2"/>
</dbReference>
<keyword evidence="5" id="KW-1185">Reference proteome</keyword>
<dbReference type="STRING" id="4540.A0A3L6PIP0"/>